<accession>A0ABY7S2B7</accession>
<organism evidence="1 2">
    <name type="scientific">Psychroserpens ponticola</name>
    <dbReference type="NCBI Taxonomy" id="2932268"/>
    <lineage>
        <taxon>Bacteria</taxon>
        <taxon>Pseudomonadati</taxon>
        <taxon>Bacteroidota</taxon>
        <taxon>Flavobacteriia</taxon>
        <taxon>Flavobacteriales</taxon>
        <taxon>Flavobacteriaceae</taxon>
        <taxon>Psychroserpens</taxon>
    </lineage>
</organism>
<evidence type="ECO:0000313" key="1">
    <source>
        <dbReference type="EMBL" id="WCO03549.1"/>
    </source>
</evidence>
<dbReference type="Proteomes" id="UP001202717">
    <property type="component" value="Chromosome"/>
</dbReference>
<reference evidence="1 2" key="1">
    <citation type="submission" date="2023-01" db="EMBL/GenBank/DDBJ databases">
        <title>Psychroserpens ponticola sp. nov., isolated from seawater.</title>
        <authorList>
            <person name="Kristyanto S."/>
            <person name="Jung J."/>
            <person name="Kim J.M."/>
            <person name="Jeon C.O."/>
        </authorList>
    </citation>
    <scope>NUCLEOTIDE SEQUENCE [LARGE SCALE GENOMIC DNA]</scope>
    <source>
        <strain evidence="1 2">MSW6</strain>
    </source>
</reference>
<name>A0ABY7S2B7_9FLAO</name>
<dbReference type="RefSeq" id="WP_249997264.1">
    <property type="nucleotide sequence ID" value="NZ_CP116221.1"/>
</dbReference>
<evidence type="ECO:0000313" key="2">
    <source>
        <dbReference type="Proteomes" id="UP001202717"/>
    </source>
</evidence>
<sequence>MKKLFNKKPNKEVEFSTNLDIDELKNMEFLTNEDWENIKNQSYDYEFDWFGIDKLGQIAMFSSFNRGFRPKCVTKSLELYKELEEILESLARTTNAIKITKENSRLDDWIEYSEKGLFSHDLQDVHRTTEKKQFDILFKPEKPLTINELNLEKFSNIIPKFDFEFGTDLSFGKMENGLIN</sequence>
<dbReference type="EMBL" id="CP116221">
    <property type="protein sequence ID" value="WCO03549.1"/>
    <property type="molecule type" value="Genomic_DNA"/>
</dbReference>
<keyword evidence="2" id="KW-1185">Reference proteome</keyword>
<gene>
    <name evidence="1" type="ORF">MUN68_008580</name>
</gene>
<proteinExistence type="predicted"/>
<protein>
    <submittedName>
        <fullName evidence="1">Uncharacterized protein</fullName>
    </submittedName>
</protein>